<comment type="similarity">
    <text evidence="3 9">Belongs to the FlgH family.</text>
</comment>
<keyword evidence="5" id="KW-0732">Signal</keyword>
<evidence type="ECO:0000256" key="3">
    <source>
        <dbReference type="ARBA" id="ARBA00006929"/>
    </source>
</evidence>
<evidence type="ECO:0000313" key="10">
    <source>
        <dbReference type="EMBL" id="BCM25461.1"/>
    </source>
</evidence>
<protein>
    <recommendedName>
        <fullName evidence="9">Flagellar L-ring protein</fullName>
    </recommendedName>
    <alternativeName>
        <fullName evidence="9">Basal body L-ring protein</fullName>
    </alternativeName>
</protein>
<comment type="subunit">
    <text evidence="4 9">The basal body constitutes a major portion of the flagellar organelle and consists of four rings (L,P,S, and M) mounted on a central rod.</text>
</comment>
<evidence type="ECO:0000256" key="1">
    <source>
        <dbReference type="ARBA" id="ARBA00002591"/>
    </source>
</evidence>
<dbReference type="Proteomes" id="UP000826722">
    <property type="component" value="Chromosome"/>
</dbReference>
<evidence type="ECO:0000256" key="4">
    <source>
        <dbReference type="ARBA" id="ARBA00011439"/>
    </source>
</evidence>
<evidence type="ECO:0000256" key="2">
    <source>
        <dbReference type="ARBA" id="ARBA00004370"/>
    </source>
</evidence>
<organism evidence="10 11">
    <name type="scientific">Methyloradius palustris</name>
    <dbReference type="NCBI Taxonomy" id="2778876"/>
    <lineage>
        <taxon>Bacteria</taxon>
        <taxon>Pseudomonadati</taxon>
        <taxon>Pseudomonadota</taxon>
        <taxon>Betaproteobacteria</taxon>
        <taxon>Nitrosomonadales</taxon>
        <taxon>Methylophilaceae</taxon>
        <taxon>Methyloradius</taxon>
    </lineage>
</organism>
<keyword evidence="10" id="KW-0969">Cilium</keyword>
<dbReference type="GO" id="GO:0009279">
    <property type="term" value="C:cell outer membrane"/>
    <property type="evidence" value="ECO:0007669"/>
    <property type="project" value="UniProtKB-SubCell"/>
</dbReference>
<dbReference type="GO" id="GO:0071973">
    <property type="term" value="P:bacterial-type flagellum-dependent cell motility"/>
    <property type="evidence" value="ECO:0007669"/>
    <property type="project" value="InterPro"/>
</dbReference>
<evidence type="ECO:0000256" key="8">
    <source>
        <dbReference type="ARBA" id="ARBA00023237"/>
    </source>
</evidence>
<evidence type="ECO:0000313" key="11">
    <source>
        <dbReference type="Proteomes" id="UP000826722"/>
    </source>
</evidence>
<dbReference type="Pfam" id="PF02107">
    <property type="entry name" value="FlgH"/>
    <property type="match status" value="1"/>
</dbReference>
<keyword evidence="8 9" id="KW-0998">Cell outer membrane</keyword>
<reference evidence="10" key="1">
    <citation type="journal article" date="2021" name="Arch. Microbiol.">
        <title>Methyloradius palustris gen. nov., sp. nov., a methanol-oxidizing bacterium isolated from snow.</title>
        <authorList>
            <person name="Miyadera T."/>
            <person name="Kojima H."/>
            <person name="Fukui M."/>
        </authorList>
    </citation>
    <scope>NUCLEOTIDE SEQUENCE</scope>
    <source>
        <strain evidence="10">Zm11</strain>
    </source>
</reference>
<sequence>MKMIIKKADNRKLGTIMPAAMIFSKQQNARLLLISTCLLLNACAITPTSIIDKPTTAMPATPAPVALNSGGIYNTGTFRPMLEDRRARFVGDTITINIVENTSATKAGGSSSTKDGSVDASISAFNGKSYPKATATAANKLSNKDTAAANSSNVFSGSITTTVIEVLPNGYLVVSGEKQVSLDKGTEFVRLSGVVNPDTVALGNTVPSTQVANAKVEYRTNSKIDGALIASSIARFFLSLTAF</sequence>
<keyword evidence="11" id="KW-1185">Reference proteome</keyword>
<proteinExistence type="inferred from homology"/>
<evidence type="ECO:0000256" key="5">
    <source>
        <dbReference type="ARBA" id="ARBA00022729"/>
    </source>
</evidence>
<gene>
    <name evidence="9 10" type="primary">flgH</name>
    <name evidence="10" type="ORF">ZMTM_17200</name>
</gene>
<keyword evidence="6 9" id="KW-0472">Membrane</keyword>
<accession>A0A8D5G9A0</accession>
<comment type="function">
    <text evidence="1 9">Assembles around the rod to form the L-ring and probably protects the motor/basal body from shearing forces during rotation.</text>
</comment>
<dbReference type="GO" id="GO:0003774">
    <property type="term" value="F:cytoskeletal motor activity"/>
    <property type="evidence" value="ECO:0007669"/>
    <property type="project" value="InterPro"/>
</dbReference>
<evidence type="ECO:0000256" key="7">
    <source>
        <dbReference type="ARBA" id="ARBA00023143"/>
    </source>
</evidence>
<evidence type="ECO:0000256" key="6">
    <source>
        <dbReference type="ARBA" id="ARBA00023136"/>
    </source>
</evidence>
<keyword evidence="10" id="KW-0282">Flagellum</keyword>
<dbReference type="InterPro" id="IPR000527">
    <property type="entry name" value="Flag_Lring"/>
</dbReference>
<dbReference type="HAMAP" id="MF_00415">
    <property type="entry name" value="FlgH"/>
    <property type="match status" value="1"/>
</dbReference>
<evidence type="ECO:0000256" key="9">
    <source>
        <dbReference type="HAMAP-Rule" id="MF_00415"/>
    </source>
</evidence>
<dbReference type="PANTHER" id="PTHR34933">
    <property type="entry name" value="FLAGELLAR L-RING PROTEIN"/>
    <property type="match status" value="1"/>
</dbReference>
<dbReference type="RefSeq" id="WP_318840491.1">
    <property type="nucleotide sequence ID" value="NZ_AP024110.1"/>
</dbReference>
<dbReference type="PANTHER" id="PTHR34933:SF3">
    <property type="entry name" value="FLAGELLAR L-RING PROTEIN"/>
    <property type="match status" value="1"/>
</dbReference>
<name>A0A8D5G9A0_9PROT</name>
<dbReference type="PRINTS" id="PR01008">
    <property type="entry name" value="FLGLRINGFLGH"/>
</dbReference>
<dbReference type="AlphaFoldDB" id="A0A8D5G9A0"/>
<keyword evidence="7 9" id="KW-0975">Bacterial flagellum</keyword>
<dbReference type="GO" id="GO:0009427">
    <property type="term" value="C:bacterial-type flagellum basal body, distal rod, L ring"/>
    <property type="evidence" value="ECO:0007669"/>
    <property type="project" value="InterPro"/>
</dbReference>
<dbReference type="KEGG" id="mpau:ZMTM_17200"/>
<keyword evidence="10" id="KW-0966">Cell projection</keyword>
<dbReference type="EMBL" id="AP024110">
    <property type="protein sequence ID" value="BCM25461.1"/>
    <property type="molecule type" value="Genomic_DNA"/>
</dbReference>
<comment type="subcellular location">
    <subcellularLocation>
        <location evidence="9">Cell outer membrane</location>
    </subcellularLocation>
    <subcellularLocation>
        <location evidence="9">Bacterial flagellum basal body</location>
    </subcellularLocation>
    <subcellularLocation>
        <location evidence="2">Membrane</location>
    </subcellularLocation>
</comment>